<keyword evidence="3" id="KW-1185">Reference proteome</keyword>
<proteinExistence type="predicted"/>
<feature type="compositionally biased region" description="Polar residues" evidence="1">
    <location>
        <begin position="1"/>
        <end position="21"/>
    </location>
</feature>
<name>A0A4P6XW33_9ASCO</name>
<feature type="compositionally biased region" description="Basic and acidic residues" evidence="1">
    <location>
        <begin position="35"/>
        <end position="46"/>
    </location>
</feature>
<sequence>MSSDSVELSTTPEATGITPTNDDVDASIKNGLVSDPRRDEDVTSKKITDERNKASFCSEHLETSARKSPKYECVKKPWKDRSVYFDLVALNRSMQLPKIVLKLDELWKLNQIYERKVSEEQFEAHLLRCVVNRHWTLLLILKETFEEKLDTCQRLIESSKRMRAVALARGEFGGFRGKKRKQGKKNYGNRNFGNPVQNSRARKNFRKTS</sequence>
<evidence type="ECO:0000256" key="1">
    <source>
        <dbReference type="SAM" id="MobiDB-lite"/>
    </source>
</evidence>
<evidence type="ECO:0000313" key="3">
    <source>
        <dbReference type="Proteomes" id="UP000292447"/>
    </source>
</evidence>
<dbReference type="AlphaFoldDB" id="A0A4P6XW33"/>
<evidence type="ECO:0000313" key="2">
    <source>
        <dbReference type="EMBL" id="QBM90786.1"/>
    </source>
</evidence>
<dbReference type="EMBL" id="CP034461">
    <property type="protein sequence ID" value="QBM90786.1"/>
    <property type="molecule type" value="Genomic_DNA"/>
</dbReference>
<protein>
    <submittedName>
        <fullName evidence="2">Uncharacterized protein</fullName>
    </submittedName>
</protein>
<gene>
    <name evidence="2" type="ORF">METSCH_F03730</name>
</gene>
<organism evidence="2 3">
    <name type="scientific">Metschnikowia aff. pulcherrima</name>
    <dbReference type="NCBI Taxonomy" id="2163413"/>
    <lineage>
        <taxon>Eukaryota</taxon>
        <taxon>Fungi</taxon>
        <taxon>Dikarya</taxon>
        <taxon>Ascomycota</taxon>
        <taxon>Saccharomycotina</taxon>
        <taxon>Pichiomycetes</taxon>
        <taxon>Metschnikowiaceae</taxon>
        <taxon>Metschnikowia</taxon>
    </lineage>
</organism>
<feature type="region of interest" description="Disordered" evidence="1">
    <location>
        <begin position="1"/>
        <end position="46"/>
    </location>
</feature>
<feature type="compositionally biased region" description="Basic residues" evidence="1">
    <location>
        <begin position="200"/>
        <end position="209"/>
    </location>
</feature>
<accession>A0A4P6XW33</accession>
<feature type="region of interest" description="Disordered" evidence="1">
    <location>
        <begin position="175"/>
        <end position="209"/>
    </location>
</feature>
<dbReference type="Proteomes" id="UP000292447">
    <property type="component" value="Chromosome VI"/>
</dbReference>
<reference evidence="3" key="1">
    <citation type="submission" date="2019-03" db="EMBL/GenBank/DDBJ databases">
        <title>Snf2 controls pulcherriminic acid biosynthesis and connects pigmentation and antifungal activity of the yeast Metschnikowia pulcherrima.</title>
        <authorList>
            <person name="Gore-Lloyd D."/>
            <person name="Sumann I."/>
            <person name="Brachmann A.O."/>
            <person name="Schneeberger K."/>
            <person name="Ortiz-Merino R.A."/>
            <person name="Moreno-Beltran M."/>
            <person name="Schlaefli M."/>
            <person name="Kirner P."/>
            <person name="Santos Kron A."/>
            <person name="Wolfe K.H."/>
            <person name="Piel J."/>
            <person name="Ahrens C.H."/>
            <person name="Henk D."/>
            <person name="Freimoser F.M."/>
        </authorList>
    </citation>
    <scope>NUCLEOTIDE SEQUENCE [LARGE SCALE GENOMIC DNA]</scope>
    <source>
        <strain evidence="3">APC 1.2</strain>
    </source>
</reference>